<evidence type="ECO:0000313" key="2">
    <source>
        <dbReference type="Proteomes" id="UP001211907"/>
    </source>
</evidence>
<feature type="non-terminal residue" evidence="1">
    <location>
        <position position="135"/>
    </location>
</feature>
<accession>A0AAD5SVZ0</accession>
<reference evidence="1" key="1">
    <citation type="submission" date="2020-05" db="EMBL/GenBank/DDBJ databases">
        <title>Phylogenomic resolution of chytrid fungi.</title>
        <authorList>
            <person name="Stajich J.E."/>
            <person name="Amses K."/>
            <person name="Simmons R."/>
            <person name="Seto K."/>
            <person name="Myers J."/>
            <person name="Bonds A."/>
            <person name="Quandt C.A."/>
            <person name="Barry K."/>
            <person name="Liu P."/>
            <person name="Grigoriev I."/>
            <person name="Longcore J.E."/>
            <person name="James T.Y."/>
        </authorList>
    </citation>
    <scope>NUCLEOTIDE SEQUENCE</scope>
    <source>
        <strain evidence="1">JEL0513</strain>
    </source>
</reference>
<proteinExistence type="predicted"/>
<name>A0AAD5SVZ0_9FUNG</name>
<comment type="caution">
    <text evidence="1">The sequence shown here is derived from an EMBL/GenBank/DDBJ whole genome shotgun (WGS) entry which is preliminary data.</text>
</comment>
<gene>
    <name evidence="1" type="ORF">HK100_003638</name>
</gene>
<dbReference type="AlphaFoldDB" id="A0AAD5SVZ0"/>
<protein>
    <submittedName>
        <fullName evidence="1">Uncharacterized protein</fullName>
    </submittedName>
</protein>
<keyword evidence="2" id="KW-1185">Reference proteome</keyword>
<sequence length="135" mass="15283">MYKHFKGCGVRITIFSPEGRVHSWKKELDSREYGDSTIMQESATLEQLLDVPLRLSNFSQAPPNSPQFAYAAQNFDNAATFSEPPVVVSNQLHQQDFIMDIANLLITPDQTTESETRATVLPYMTKIGRKRDVAF</sequence>
<dbReference type="Proteomes" id="UP001211907">
    <property type="component" value="Unassembled WGS sequence"/>
</dbReference>
<evidence type="ECO:0000313" key="1">
    <source>
        <dbReference type="EMBL" id="KAJ3107148.1"/>
    </source>
</evidence>
<dbReference type="EMBL" id="JADGJH010001920">
    <property type="protein sequence ID" value="KAJ3107148.1"/>
    <property type="molecule type" value="Genomic_DNA"/>
</dbReference>
<organism evidence="1 2">
    <name type="scientific">Physocladia obscura</name>
    <dbReference type="NCBI Taxonomy" id="109957"/>
    <lineage>
        <taxon>Eukaryota</taxon>
        <taxon>Fungi</taxon>
        <taxon>Fungi incertae sedis</taxon>
        <taxon>Chytridiomycota</taxon>
        <taxon>Chytridiomycota incertae sedis</taxon>
        <taxon>Chytridiomycetes</taxon>
        <taxon>Chytridiales</taxon>
        <taxon>Chytriomycetaceae</taxon>
        <taxon>Physocladia</taxon>
    </lineage>
</organism>